<dbReference type="OrthoDB" id="2004788at2"/>
<dbReference type="AlphaFoldDB" id="A0A4R5U0G6"/>
<comment type="caution">
    <text evidence="7">The sequence shown here is derived from an EMBL/GenBank/DDBJ whole genome shotgun (WGS) entry which is preliminary data.</text>
</comment>
<dbReference type="GO" id="GO:0016020">
    <property type="term" value="C:membrane"/>
    <property type="evidence" value="ECO:0007669"/>
    <property type="project" value="UniProtKB-SubCell"/>
</dbReference>
<sequence length="69" mass="7187">MVAGLLGVLLGSLGIHRFYLGHVGIGIAQIAVTIVTLGLGAVWGFIEGIMILVGAESFRRDAKGIPLKE</sequence>
<evidence type="ECO:0000313" key="8">
    <source>
        <dbReference type="Proteomes" id="UP000295411"/>
    </source>
</evidence>
<evidence type="ECO:0000256" key="5">
    <source>
        <dbReference type="SAM" id="Phobius"/>
    </source>
</evidence>
<evidence type="ECO:0000313" key="7">
    <source>
        <dbReference type="EMBL" id="TDK27023.1"/>
    </source>
</evidence>
<dbReference type="InterPro" id="IPR007829">
    <property type="entry name" value="TM2"/>
</dbReference>
<organism evidence="7 8">
    <name type="scientific">Arthrobacter crusticola</name>
    <dbReference type="NCBI Taxonomy" id="2547960"/>
    <lineage>
        <taxon>Bacteria</taxon>
        <taxon>Bacillati</taxon>
        <taxon>Actinomycetota</taxon>
        <taxon>Actinomycetes</taxon>
        <taxon>Micrococcales</taxon>
        <taxon>Micrococcaceae</taxon>
        <taxon>Arthrobacter</taxon>
    </lineage>
</organism>
<name>A0A4R5U0G6_9MICC</name>
<evidence type="ECO:0000256" key="2">
    <source>
        <dbReference type="ARBA" id="ARBA00022692"/>
    </source>
</evidence>
<feature type="domain" description="TM2" evidence="6">
    <location>
        <begin position="2"/>
        <end position="49"/>
    </location>
</feature>
<keyword evidence="4 5" id="KW-0472">Membrane</keyword>
<protein>
    <submittedName>
        <fullName evidence="7">TM2 domain-containing protein</fullName>
    </submittedName>
</protein>
<evidence type="ECO:0000259" key="6">
    <source>
        <dbReference type="Pfam" id="PF05154"/>
    </source>
</evidence>
<keyword evidence="3 5" id="KW-1133">Transmembrane helix</keyword>
<accession>A0A4R5U0G6</accession>
<evidence type="ECO:0000256" key="1">
    <source>
        <dbReference type="ARBA" id="ARBA00004141"/>
    </source>
</evidence>
<reference evidence="7 8" key="1">
    <citation type="submission" date="2019-03" db="EMBL/GenBank/DDBJ databases">
        <title>Arthrobacter sp. nov., an bacterium isolated from biocrust in Mu Us Desert.</title>
        <authorList>
            <person name="Lixiong L."/>
        </authorList>
    </citation>
    <scope>NUCLEOTIDE SEQUENCE [LARGE SCALE GENOMIC DNA]</scope>
    <source>
        <strain evidence="7 8">SLN-3</strain>
    </source>
</reference>
<comment type="subcellular location">
    <subcellularLocation>
        <location evidence="1">Membrane</location>
        <topology evidence="1">Multi-pass membrane protein</topology>
    </subcellularLocation>
</comment>
<dbReference type="EMBL" id="SMTK01000002">
    <property type="protein sequence ID" value="TDK27023.1"/>
    <property type="molecule type" value="Genomic_DNA"/>
</dbReference>
<dbReference type="Pfam" id="PF05154">
    <property type="entry name" value="TM2"/>
    <property type="match status" value="1"/>
</dbReference>
<proteinExistence type="predicted"/>
<keyword evidence="2 5" id="KW-0812">Transmembrane</keyword>
<keyword evidence="8" id="KW-1185">Reference proteome</keyword>
<feature type="transmembrane region" description="Helical" evidence="5">
    <location>
        <begin position="27"/>
        <end position="53"/>
    </location>
</feature>
<gene>
    <name evidence="7" type="ORF">E2F48_04270</name>
</gene>
<evidence type="ECO:0000256" key="3">
    <source>
        <dbReference type="ARBA" id="ARBA00022989"/>
    </source>
</evidence>
<evidence type="ECO:0000256" key="4">
    <source>
        <dbReference type="ARBA" id="ARBA00023136"/>
    </source>
</evidence>
<dbReference type="Proteomes" id="UP000295411">
    <property type="component" value="Unassembled WGS sequence"/>
</dbReference>